<sequence>MAYVPPTEPTGPPPAHLIAMDINQLLDTLRTNADALLVDGRMTVGPNLININNDIKHIIRMIITHIIQVEDRANRAREELDTSTGLLRYLQEQNTATGREIHGIRQRLIACQNEKYGIQNERNGLLNERNGLLNERNRLLNERNNLGMAGNAGANCPVATWVAGTGAQAHMTGGAPLAGVANLVTDVWPDYALEGNRNIWLNRAGMEFTNDPLNHNVVCAAAGAGAGAIIPGGAVNQFLRGLNDDCAIKAERIGTERDIEELVGLLEWVGKRKAELRIGKER</sequence>
<gene>
    <name evidence="1" type="ORF">RCL2_001477100</name>
</gene>
<dbReference type="AlphaFoldDB" id="A0A8H3LL84"/>
<accession>A0A8H3LL84</accession>
<dbReference type="EMBL" id="BLAL01000172">
    <property type="protein sequence ID" value="GES87795.1"/>
    <property type="molecule type" value="Genomic_DNA"/>
</dbReference>
<name>A0A8H3LL84_9GLOM</name>
<proteinExistence type="predicted"/>
<dbReference type="Proteomes" id="UP000615446">
    <property type="component" value="Unassembled WGS sequence"/>
</dbReference>
<protein>
    <submittedName>
        <fullName evidence="1">Uncharacterized protein</fullName>
    </submittedName>
</protein>
<evidence type="ECO:0000313" key="2">
    <source>
        <dbReference type="Proteomes" id="UP000615446"/>
    </source>
</evidence>
<reference evidence="1" key="1">
    <citation type="submission" date="2019-10" db="EMBL/GenBank/DDBJ databases">
        <title>Conservation and host-specific expression of non-tandemly repeated heterogenous ribosome RNA gene in arbuscular mycorrhizal fungi.</title>
        <authorList>
            <person name="Maeda T."/>
            <person name="Kobayashi Y."/>
            <person name="Nakagawa T."/>
            <person name="Ezawa T."/>
            <person name="Yamaguchi K."/>
            <person name="Bino T."/>
            <person name="Nishimoto Y."/>
            <person name="Shigenobu S."/>
            <person name="Kawaguchi M."/>
        </authorList>
    </citation>
    <scope>NUCLEOTIDE SEQUENCE</scope>
    <source>
        <strain evidence="1">HR1</strain>
    </source>
</reference>
<comment type="caution">
    <text evidence="1">The sequence shown here is derived from an EMBL/GenBank/DDBJ whole genome shotgun (WGS) entry which is preliminary data.</text>
</comment>
<evidence type="ECO:0000313" key="1">
    <source>
        <dbReference type="EMBL" id="GES87795.1"/>
    </source>
</evidence>
<organism evidence="1 2">
    <name type="scientific">Rhizophagus clarus</name>
    <dbReference type="NCBI Taxonomy" id="94130"/>
    <lineage>
        <taxon>Eukaryota</taxon>
        <taxon>Fungi</taxon>
        <taxon>Fungi incertae sedis</taxon>
        <taxon>Mucoromycota</taxon>
        <taxon>Glomeromycotina</taxon>
        <taxon>Glomeromycetes</taxon>
        <taxon>Glomerales</taxon>
        <taxon>Glomeraceae</taxon>
        <taxon>Rhizophagus</taxon>
    </lineage>
</organism>